<dbReference type="Pfam" id="PF02121">
    <property type="entry name" value="IP_trans"/>
    <property type="match status" value="1"/>
</dbReference>
<proteinExistence type="predicted"/>
<dbReference type="VEuPathDB" id="VectorBase:AMEC000973"/>
<dbReference type="FunFam" id="3.30.530.20:FF:000001">
    <property type="entry name" value="Phosphatidylinositol transfer protein membrane associated 2"/>
    <property type="match status" value="1"/>
</dbReference>
<evidence type="ECO:0000313" key="4">
    <source>
        <dbReference type="Proteomes" id="UP000075902"/>
    </source>
</evidence>
<dbReference type="Gene3D" id="3.30.530.20">
    <property type="match status" value="1"/>
</dbReference>
<protein>
    <recommendedName>
        <fullName evidence="2">Phosphatidylinositol transfer protein N-terminal domain-containing protein</fullName>
    </recommendedName>
</protein>
<reference evidence="3" key="2">
    <citation type="submission" date="2020-05" db="UniProtKB">
        <authorList>
            <consortium name="EnsemblMetazoa"/>
        </authorList>
    </citation>
    <scope>IDENTIFICATION</scope>
    <source>
        <strain evidence="3">CM1001059</strain>
    </source>
</reference>
<dbReference type="EnsemblMetazoa" id="AMEC000973-RA">
    <property type="protein sequence ID" value="AMEC000973-PA"/>
    <property type="gene ID" value="AMEC000973"/>
</dbReference>
<keyword evidence="4" id="KW-1185">Reference proteome</keyword>
<accession>A0A182TEN9</accession>
<organism evidence="3 4">
    <name type="scientific">Anopheles melas</name>
    <dbReference type="NCBI Taxonomy" id="34690"/>
    <lineage>
        <taxon>Eukaryota</taxon>
        <taxon>Metazoa</taxon>
        <taxon>Ecdysozoa</taxon>
        <taxon>Arthropoda</taxon>
        <taxon>Hexapoda</taxon>
        <taxon>Insecta</taxon>
        <taxon>Pterygota</taxon>
        <taxon>Neoptera</taxon>
        <taxon>Endopterygota</taxon>
        <taxon>Diptera</taxon>
        <taxon>Nematocera</taxon>
        <taxon>Culicoidea</taxon>
        <taxon>Culicidae</taxon>
        <taxon>Anophelinae</taxon>
        <taxon>Anopheles</taxon>
    </lineage>
</organism>
<reference evidence="4" key="1">
    <citation type="submission" date="2014-01" db="EMBL/GenBank/DDBJ databases">
        <title>The Genome Sequence of Anopheles melas CM1001059_A (V2).</title>
        <authorList>
            <consortium name="The Broad Institute Genomics Platform"/>
            <person name="Neafsey D.E."/>
            <person name="Besansky N."/>
            <person name="Howell P."/>
            <person name="Walton C."/>
            <person name="Young S.K."/>
            <person name="Zeng Q."/>
            <person name="Gargeya S."/>
            <person name="Fitzgerald M."/>
            <person name="Haas B."/>
            <person name="Abouelleil A."/>
            <person name="Allen A.W."/>
            <person name="Alvarado L."/>
            <person name="Arachchi H.M."/>
            <person name="Berlin A.M."/>
            <person name="Chapman S.B."/>
            <person name="Gainer-Dewar J."/>
            <person name="Goldberg J."/>
            <person name="Griggs A."/>
            <person name="Gujja S."/>
            <person name="Hansen M."/>
            <person name="Howarth C."/>
            <person name="Imamovic A."/>
            <person name="Ireland A."/>
            <person name="Larimer J."/>
            <person name="McCowan C."/>
            <person name="Murphy C."/>
            <person name="Pearson M."/>
            <person name="Poon T.W."/>
            <person name="Priest M."/>
            <person name="Roberts A."/>
            <person name="Saif S."/>
            <person name="Shea T."/>
            <person name="Sisk P."/>
            <person name="Sykes S."/>
            <person name="Wortman J."/>
            <person name="Nusbaum C."/>
            <person name="Birren B."/>
        </authorList>
    </citation>
    <scope>NUCLEOTIDE SEQUENCE [LARGE SCALE GENOMIC DNA]</scope>
    <source>
        <strain evidence="4">CM1001059</strain>
    </source>
</reference>
<evidence type="ECO:0000256" key="1">
    <source>
        <dbReference type="SAM" id="MobiDB-lite"/>
    </source>
</evidence>
<dbReference type="PANTHER" id="PTHR10658">
    <property type="entry name" value="PHOSPHATIDYLINOSITOL TRANSFER PROTEIN"/>
    <property type="match status" value="1"/>
</dbReference>
<dbReference type="PANTHER" id="PTHR10658:SF81">
    <property type="entry name" value="PROTEIN RETINAL DEGENERATION B"/>
    <property type="match status" value="1"/>
</dbReference>
<evidence type="ECO:0000313" key="3">
    <source>
        <dbReference type="EnsemblMetazoa" id="AMEC000973-PA"/>
    </source>
</evidence>
<dbReference type="AlphaFoldDB" id="A0A182TEN9"/>
<dbReference type="GO" id="GO:0008526">
    <property type="term" value="F:phosphatidylinositol transfer activity"/>
    <property type="evidence" value="ECO:0007669"/>
    <property type="project" value="TreeGrafter"/>
</dbReference>
<evidence type="ECO:0000259" key="2">
    <source>
        <dbReference type="Pfam" id="PF02121"/>
    </source>
</evidence>
<dbReference type="InterPro" id="IPR001666">
    <property type="entry name" value="PI_transfer"/>
</dbReference>
<dbReference type="InterPro" id="IPR055261">
    <property type="entry name" value="PI_transfer_N"/>
</dbReference>
<dbReference type="CDD" id="cd08889">
    <property type="entry name" value="SRPBCC_PITPNM1-2_like"/>
    <property type="match status" value="1"/>
</dbReference>
<dbReference type="PRINTS" id="PR00391">
    <property type="entry name" value="PITRANSFER"/>
</dbReference>
<dbReference type="Proteomes" id="UP000075902">
    <property type="component" value="Unassembled WGS sequence"/>
</dbReference>
<dbReference type="GO" id="GO:0035091">
    <property type="term" value="F:phosphatidylinositol binding"/>
    <property type="evidence" value="ECO:0007669"/>
    <property type="project" value="TreeGrafter"/>
</dbReference>
<feature type="region of interest" description="Disordered" evidence="1">
    <location>
        <begin position="267"/>
        <end position="420"/>
    </location>
</feature>
<dbReference type="GO" id="GO:0031210">
    <property type="term" value="F:phosphatidylcholine binding"/>
    <property type="evidence" value="ECO:0007669"/>
    <property type="project" value="TreeGrafter"/>
</dbReference>
<feature type="domain" description="Phosphatidylinositol transfer protein N-terminal" evidence="2">
    <location>
        <begin position="1"/>
        <end position="260"/>
    </location>
</feature>
<feature type="compositionally biased region" description="Acidic residues" evidence="1">
    <location>
        <begin position="271"/>
        <end position="283"/>
    </location>
</feature>
<dbReference type="InterPro" id="IPR023393">
    <property type="entry name" value="START-like_dom_sf"/>
</dbReference>
<name>A0A182TEN9_9DIPT</name>
<dbReference type="SUPFAM" id="SSF55961">
    <property type="entry name" value="Bet v1-like"/>
    <property type="match status" value="1"/>
</dbReference>
<feature type="compositionally biased region" description="Acidic residues" evidence="1">
    <location>
        <begin position="369"/>
        <end position="386"/>
    </location>
</feature>
<dbReference type="STRING" id="34690.A0A182TEN9"/>
<sequence length="443" mass="50607">MLIKEYRIPLPLTVEEYRIAQLYMIAKKSREESSGAGSGVEIIVNEPYQDGPGGNGQYTRKIYHVGSHLPGWIKGLLPKSALTVEEEAWNAYPYTKTRYTCPFVEKFSLEIETYYFPDKGHQDNVFKLSGADLRNRIVDLIDIVKDQLYGADYTREEDPTVYCSERTGRGPLSDCWLDEHWEEVQGKQQPTARNMSLMCAYKLCRVEFRYWGMQTKLEKFIHDTALRKTMLRAHRQAWAWQDEWYGLSMDDIREIERQTQLALQRKMGNEEGGDEQDGDGEEGEGTRAAAEQDNRSANQIYSIEKTNENSTPHMEKKEAIPIITTTAEADHGGPSAGRPYRKEKPKPSAPSSEEDDTPDGKQQQRRREEDDEEEDEDEDDEDEEEDERHGGSRGQSQQGAACYLRKQNNTGSKSKLHSPLGSAHSFDLQVMTIGTSDLLIAHF</sequence>
<dbReference type="GO" id="GO:0008525">
    <property type="term" value="F:phosphatidylcholine transporter activity"/>
    <property type="evidence" value="ECO:0007669"/>
    <property type="project" value="TreeGrafter"/>
</dbReference>
<dbReference type="GO" id="GO:0005737">
    <property type="term" value="C:cytoplasm"/>
    <property type="evidence" value="ECO:0007669"/>
    <property type="project" value="TreeGrafter"/>
</dbReference>